<protein>
    <submittedName>
        <fullName evidence="1">Uncharacterized protein</fullName>
    </submittedName>
</protein>
<evidence type="ECO:0000313" key="1">
    <source>
        <dbReference type="EMBL" id="SEL80609.1"/>
    </source>
</evidence>
<sequence>MSRLSPSEQMLADLAAAGIDEEALLAETRPEPWHAADGTLVLDSFGDERLPLDLEVVFLRDVPNIRSAFGAYLAFRARQVKAISIIPEFVALGKFIDFLVDRKLALIRPRDITDQLLDAYRDWLNDYEKPLTGKGRDEHAAVFSSVGGGKLGVETKRVCMHHLLEALRMLRVDSRWFLEIRRDLDLVRGGDWATSGSRRTPVTILTRPRLKLLVRLCREEVVEVSKRLRDAWDVIDGKDTADRQTIVDRELILEVGRIHTRFQGKPPLRKKLASALGEDLAQFPRLRALKSSQYNAALSILYPSGRLLMPFMLLFGIYYRYNRSIVTTLKESHFSEQPSAHGKRLRGLPFKNRAGKTQYASWPITDDYHNPSKMIELLLLWTSRIRSEAATGEQNHLFLERCFGARTRSLASKDGFNRALVRFLKDHEETLKVRFTFRSLRPTVINLVHHLFDGDLVATAEAGQHNPQVMIDHYLSDGARRINDEALVPAMHLRDQWWRSHGIIDGRADKRRGDVSAATPGFRCEDPYDSRVPGQRPGDPCTAYGMCAVCPLGKVDISSPDAFALVVKFREALLRSRSRMPQESWIARWAPVLDRIETYTLRLFPEQVKAGAVLDIPPLPTVE</sequence>
<gene>
    <name evidence="1" type="ORF">SAMN05216382_2688</name>
</gene>
<organism evidence="1 2">
    <name type="scientific">Sphingomonas palmae</name>
    <dbReference type="NCBI Taxonomy" id="1855283"/>
    <lineage>
        <taxon>Bacteria</taxon>
        <taxon>Pseudomonadati</taxon>
        <taxon>Pseudomonadota</taxon>
        <taxon>Alphaproteobacteria</taxon>
        <taxon>Sphingomonadales</taxon>
        <taxon>Sphingomonadaceae</taxon>
        <taxon>Sphingomonas</taxon>
    </lineage>
</organism>
<dbReference type="RefSeq" id="WP_093007144.1">
    <property type="nucleotide sequence ID" value="NZ_FNZZ01000005.1"/>
</dbReference>
<reference evidence="2" key="1">
    <citation type="submission" date="2016-10" db="EMBL/GenBank/DDBJ databases">
        <authorList>
            <person name="Varghese N."/>
            <person name="Submissions S."/>
        </authorList>
    </citation>
    <scope>NUCLEOTIDE SEQUENCE [LARGE SCALE GENOMIC DNA]</scope>
    <source>
        <strain evidence="2">JS21-1</strain>
    </source>
</reference>
<dbReference type="OrthoDB" id="7804209at2"/>
<proteinExistence type="predicted"/>
<name>A0A1H7T7W3_9SPHN</name>
<dbReference type="Proteomes" id="UP000199214">
    <property type="component" value="Unassembled WGS sequence"/>
</dbReference>
<keyword evidence="2" id="KW-1185">Reference proteome</keyword>
<dbReference type="EMBL" id="FNZZ01000005">
    <property type="protein sequence ID" value="SEL80609.1"/>
    <property type="molecule type" value="Genomic_DNA"/>
</dbReference>
<evidence type="ECO:0000313" key="2">
    <source>
        <dbReference type="Proteomes" id="UP000199214"/>
    </source>
</evidence>
<dbReference type="STRING" id="1855283.SAMN05216382_2688"/>
<accession>A0A1H7T7W3</accession>
<dbReference type="AlphaFoldDB" id="A0A1H7T7W3"/>